<name>A0ABQ9F0J4_TEGGR</name>
<protein>
    <submittedName>
        <fullName evidence="2">Uncharacterized protein</fullName>
    </submittedName>
</protein>
<dbReference type="EMBL" id="JARBDR010000640">
    <property type="protein sequence ID" value="KAJ8310924.1"/>
    <property type="molecule type" value="Genomic_DNA"/>
</dbReference>
<organism evidence="2 3">
    <name type="scientific">Tegillarca granosa</name>
    <name type="common">Malaysian cockle</name>
    <name type="synonym">Anadara granosa</name>
    <dbReference type="NCBI Taxonomy" id="220873"/>
    <lineage>
        <taxon>Eukaryota</taxon>
        <taxon>Metazoa</taxon>
        <taxon>Spiralia</taxon>
        <taxon>Lophotrochozoa</taxon>
        <taxon>Mollusca</taxon>
        <taxon>Bivalvia</taxon>
        <taxon>Autobranchia</taxon>
        <taxon>Pteriomorphia</taxon>
        <taxon>Arcoida</taxon>
        <taxon>Arcoidea</taxon>
        <taxon>Arcidae</taxon>
        <taxon>Tegillarca</taxon>
    </lineage>
</organism>
<keyword evidence="3" id="KW-1185">Reference proteome</keyword>
<evidence type="ECO:0000256" key="1">
    <source>
        <dbReference type="SAM" id="MobiDB-lite"/>
    </source>
</evidence>
<accession>A0ABQ9F0J4</accession>
<evidence type="ECO:0000313" key="2">
    <source>
        <dbReference type="EMBL" id="KAJ8310924.1"/>
    </source>
</evidence>
<feature type="region of interest" description="Disordered" evidence="1">
    <location>
        <begin position="219"/>
        <end position="263"/>
    </location>
</feature>
<proteinExistence type="predicted"/>
<comment type="caution">
    <text evidence="2">The sequence shown here is derived from an EMBL/GenBank/DDBJ whole genome shotgun (WGS) entry which is preliminary data.</text>
</comment>
<dbReference type="Proteomes" id="UP001217089">
    <property type="component" value="Unassembled WGS sequence"/>
</dbReference>
<evidence type="ECO:0000313" key="3">
    <source>
        <dbReference type="Proteomes" id="UP001217089"/>
    </source>
</evidence>
<feature type="compositionally biased region" description="Low complexity" evidence="1">
    <location>
        <begin position="223"/>
        <end position="251"/>
    </location>
</feature>
<gene>
    <name evidence="2" type="ORF">KUTeg_012789</name>
</gene>
<sequence length="263" mass="29201">MYKRKYMMTKVEIQVILVNLVLLLVGYVSCADITKLVLKVDAGSAVSFIDLWNMNGQSVGSESDIIFRHGVLDRPFTTNCPLKIYFMINAAYYIQFDQPFSDNTLSFLTAATPSYISQSTITVDVKIVLSPTGKFPFKMELNTDPTRLYAVIYHPSGNIFPKIYHVESSTPVSATIPGDENQFTSSSVLQIKLRYADTCDISDPNSNPLTPSEAIAVLSAQPTTQEETTTTTTTTTEEPTTTVTTTTTTEEPYNHSYYNKSTN</sequence>
<reference evidence="2 3" key="1">
    <citation type="submission" date="2022-12" db="EMBL/GenBank/DDBJ databases">
        <title>Chromosome-level genome of Tegillarca granosa.</title>
        <authorList>
            <person name="Kim J."/>
        </authorList>
    </citation>
    <scope>NUCLEOTIDE SEQUENCE [LARGE SCALE GENOMIC DNA]</scope>
    <source>
        <strain evidence="2">Teg-2019</strain>
        <tissue evidence="2">Adductor muscle</tissue>
    </source>
</reference>